<proteinExistence type="predicted"/>
<dbReference type="PROSITE" id="PS51192">
    <property type="entry name" value="HELICASE_ATP_BIND_1"/>
    <property type="match status" value="1"/>
</dbReference>
<gene>
    <name evidence="2" type="ORF">T040910_037</name>
</gene>
<dbReference type="InterPro" id="IPR027417">
    <property type="entry name" value="P-loop_NTPase"/>
</dbReference>
<keyword evidence="2" id="KW-0067">ATP-binding</keyword>
<dbReference type="Gene3D" id="3.40.50.300">
    <property type="entry name" value="P-loop containing nucleotide triphosphate hydrolases"/>
    <property type="match status" value="2"/>
</dbReference>
<dbReference type="InterPro" id="IPR050742">
    <property type="entry name" value="Helicase_Restrict-Modif_Enz"/>
</dbReference>
<keyword evidence="2" id="KW-0347">Helicase</keyword>
<dbReference type="PANTHER" id="PTHR47396:SF1">
    <property type="entry name" value="ATP-DEPENDENT HELICASE IRC3-RELATED"/>
    <property type="match status" value="1"/>
</dbReference>
<dbReference type="EMBL" id="KU686198">
    <property type="protein sequence ID" value="AOV58781.1"/>
    <property type="molecule type" value="Genomic_DNA"/>
</dbReference>
<dbReference type="Proteomes" id="UP000240804">
    <property type="component" value="Segment"/>
</dbReference>
<evidence type="ECO:0000313" key="3">
    <source>
        <dbReference type="Proteomes" id="UP000240804"/>
    </source>
</evidence>
<accession>A0A1D8KJF4</accession>
<dbReference type="PANTHER" id="PTHR47396">
    <property type="entry name" value="TYPE I RESTRICTION ENZYME ECOKI R PROTEIN"/>
    <property type="match status" value="1"/>
</dbReference>
<dbReference type="InterPro" id="IPR006935">
    <property type="entry name" value="Helicase/UvrB_N"/>
</dbReference>
<reference evidence="2 3" key="1">
    <citation type="journal article" date="2016" name="Virology">
        <title>The genomic content and context of auxiliary metabolic genes in marine cyanomyoviruses.</title>
        <authorList>
            <person name="Crummett L.T."/>
            <person name="Puxty R.J."/>
            <person name="Weihe C."/>
            <person name="Marston M.F."/>
            <person name="Martiny J.B."/>
        </authorList>
    </citation>
    <scope>NUCLEOTIDE SEQUENCE [LARGE SCALE GENOMIC DNA]</scope>
    <source>
        <strain evidence="2">0910TB04</strain>
    </source>
</reference>
<dbReference type="SUPFAM" id="SSF52540">
    <property type="entry name" value="P-loop containing nucleoside triphosphate hydrolases"/>
    <property type="match status" value="1"/>
</dbReference>
<dbReference type="InterPro" id="IPR014001">
    <property type="entry name" value="Helicase_ATP-bd"/>
</dbReference>
<dbReference type="GO" id="GO:0005524">
    <property type="term" value="F:ATP binding"/>
    <property type="evidence" value="ECO:0007669"/>
    <property type="project" value="InterPro"/>
</dbReference>
<dbReference type="GO" id="GO:0016787">
    <property type="term" value="F:hydrolase activity"/>
    <property type="evidence" value="ECO:0007669"/>
    <property type="project" value="InterPro"/>
</dbReference>
<dbReference type="GO" id="GO:0004386">
    <property type="term" value="F:helicase activity"/>
    <property type="evidence" value="ECO:0007669"/>
    <property type="project" value="UniProtKB-KW"/>
</dbReference>
<keyword evidence="2" id="KW-0547">Nucleotide-binding</keyword>
<sequence length="404" mass="45582">MQQYKFGQIIVPTGGGKTMIMIKDLAERFANAERPMTVAVVAPRILLATQLCEEFFQDAGINRPDVVPAHIHSGESVHFSTTKVNKIAAFDTMCDSMQAHRIFFTTYNSLRRLNDCGLTFDVAYFDEAHNSTRKDFFEEVANCDAKRYYYFTATPKHTRSAYGNGMNNYTVFGNVIEQCPAPELINNGSILPPTVDAYEVDFERLKGAQACDSDRETLLGILDRLDDTTAHKILVAAPNSRIMFNLLTKTNIIDECKNRGFEVMHITSKYGAYVNTLKVNREQFFHQFDQWGKDPNKKFIIFHYSILSEGINVHGLTQTVFLRNLNVIEMAQTIGRVIRVNRDDAADIAAGQITPGACQMYRKSTGFVTVPVFKNYGVNTIKRLQNLVDTVFVKGLPAIQVTDY</sequence>
<keyword evidence="2" id="KW-0378">Hydrolase</keyword>
<protein>
    <submittedName>
        <fullName evidence="2">Helicase-related protein</fullName>
    </submittedName>
</protein>
<evidence type="ECO:0000259" key="1">
    <source>
        <dbReference type="PROSITE" id="PS51192"/>
    </source>
</evidence>
<evidence type="ECO:0000313" key="2">
    <source>
        <dbReference type="EMBL" id="AOV58781.1"/>
    </source>
</evidence>
<dbReference type="Pfam" id="PF04851">
    <property type="entry name" value="ResIII"/>
    <property type="match status" value="1"/>
</dbReference>
<dbReference type="GO" id="GO:0003677">
    <property type="term" value="F:DNA binding"/>
    <property type="evidence" value="ECO:0007669"/>
    <property type="project" value="InterPro"/>
</dbReference>
<name>A0A1D8KJF4_9CAUD</name>
<feature type="domain" description="Helicase ATP-binding" evidence="1">
    <location>
        <begin position="1"/>
        <end position="173"/>
    </location>
</feature>
<organism evidence="2 3">
    <name type="scientific">Synechococcus phage S-CAM3</name>
    <dbReference type="NCBI Taxonomy" id="1883366"/>
    <lineage>
        <taxon>Viruses</taxon>
        <taxon>Duplodnaviria</taxon>
        <taxon>Heunggongvirae</taxon>
        <taxon>Uroviricota</taxon>
        <taxon>Caudoviricetes</taxon>
        <taxon>Pantevenvirales</taxon>
        <taxon>Kyanoviridae</taxon>
        <taxon>Charybdisvirus</taxon>
        <taxon>Charybdisvirus scam3</taxon>
    </lineage>
</organism>